<protein>
    <submittedName>
        <fullName evidence="7">Isotrichodermin C-15 hydroxylase</fullName>
    </submittedName>
</protein>
<keyword evidence="5 6" id="KW-0349">Heme</keyword>
<comment type="caution">
    <text evidence="7">The sequence shown here is derived from an EMBL/GenBank/DDBJ whole genome shotgun (WGS) entry which is preliminary data.</text>
</comment>
<dbReference type="Gene3D" id="1.10.630.10">
    <property type="entry name" value="Cytochrome P450"/>
    <property type="match status" value="1"/>
</dbReference>
<dbReference type="OrthoDB" id="1470350at2759"/>
<keyword evidence="4 5" id="KW-0408">Iron</keyword>
<dbReference type="AlphaFoldDB" id="A0A1R0GXA3"/>
<dbReference type="InterPro" id="IPR017972">
    <property type="entry name" value="Cyt_P450_CS"/>
</dbReference>
<evidence type="ECO:0000313" key="7">
    <source>
        <dbReference type="EMBL" id="OLY81519.1"/>
    </source>
</evidence>
<evidence type="ECO:0000313" key="8">
    <source>
        <dbReference type="Proteomes" id="UP000187455"/>
    </source>
</evidence>
<dbReference type="GO" id="GO:0020037">
    <property type="term" value="F:heme binding"/>
    <property type="evidence" value="ECO:0007669"/>
    <property type="project" value="InterPro"/>
</dbReference>
<evidence type="ECO:0000256" key="3">
    <source>
        <dbReference type="ARBA" id="ARBA00023002"/>
    </source>
</evidence>
<keyword evidence="8" id="KW-1185">Reference proteome</keyword>
<keyword evidence="2 5" id="KW-0479">Metal-binding</keyword>
<dbReference type="GO" id="GO:0016705">
    <property type="term" value="F:oxidoreductase activity, acting on paired donors, with incorporation or reduction of molecular oxygen"/>
    <property type="evidence" value="ECO:0007669"/>
    <property type="project" value="InterPro"/>
</dbReference>
<dbReference type="InterPro" id="IPR002401">
    <property type="entry name" value="Cyt_P450_E_grp-I"/>
</dbReference>
<comment type="cofactor">
    <cofactor evidence="1 5">
        <name>heme</name>
        <dbReference type="ChEBI" id="CHEBI:30413"/>
    </cofactor>
</comment>
<name>A0A1R0GXA3_9FUNG</name>
<gene>
    <name evidence="7" type="ORF">AYI68_g4373</name>
</gene>
<dbReference type="GO" id="GO:0044550">
    <property type="term" value="P:secondary metabolite biosynthetic process"/>
    <property type="evidence" value="ECO:0007669"/>
    <property type="project" value="UniProtKB-ARBA"/>
</dbReference>
<reference evidence="7 8" key="1">
    <citation type="journal article" date="2016" name="Mol. Biol. Evol.">
        <title>Genome-Wide Survey of Gut Fungi (Harpellales) Reveals the First Horizontally Transferred Ubiquitin Gene from a Mosquito Host.</title>
        <authorList>
            <person name="Wang Y."/>
            <person name="White M.M."/>
            <person name="Kvist S."/>
            <person name="Moncalvo J.M."/>
        </authorList>
    </citation>
    <scope>NUCLEOTIDE SEQUENCE [LARGE SCALE GENOMIC DNA]</scope>
    <source>
        <strain evidence="7 8">ALG-7-W6</strain>
    </source>
</reference>
<dbReference type="PANTHER" id="PTHR24305">
    <property type="entry name" value="CYTOCHROME P450"/>
    <property type="match status" value="1"/>
</dbReference>
<sequence>MVLGEYTDYLHGLHRKYGPVVRIGPDRVSDSCASDFKKVMASYKFRKNIDYDGFGGIHQNIFSTRDEEFNRMRRRQVGPAFSKTGLDSVERIVQSICVDTFINKLNEIVDISDGSAQFNYFKYFQNITADVIGELTFGESFHAIENDGHPFGSFPPLKFLQSMVPVFTIIDPKLKRFCLEAIKKRQDLIKNREFNTDRIDILQMYLVAVNSSTKKPLSNDELISEMITMVVAGVDTTSITMTWLVTYYMLYPKVYKRVVNEIRSNFSEKDHKITYKEAREKLPYFIATVYEVLRIKGSAGGALAREAPKEGVNLSGYDIPHGTDIYMFISGAHQDTQVWGNKLNFNPDRFMGTEGEILKKEIVAFSTGIRICPGKSLAWMEILMIISNLIKNFDLSLPSNSLYGPNILDIKNESEPMVPRDITFGTRPPENPERDCNIVISRVLS</sequence>
<dbReference type="STRING" id="133383.A0A1R0GXA3"/>
<feature type="binding site" description="axial binding residue" evidence="5">
    <location>
        <position position="372"/>
    </location>
    <ligand>
        <name>heme</name>
        <dbReference type="ChEBI" id="CHEBI:30413"/>
    </ligand>
    <ligandPart>
        <name>Fe</name>
        <dbReference type="ChEBI" id="CHEBI:18248"/>
    </ligandPart>
</feature>
<dbReference type="Pfam" id="PF00067">
    <property type="entry name" value="p450"/>
    <property type="match status" value="1"/>
</dbReference>
<organism evidence="7 8">
    <name type="scientific">Smittium mucronatum</name>
    <dbReference type="NCBI Taxonomy" id="133383"/>
    <lineage>
        <taxon>Eukaryota</taxon>
        <taxon>Fungi</taxon>
        <taxon>Fungi incertae sedis</taxon>
        <taxon>Zoopagomycota</taxon>
        <taxon>Kickxellomycotina</taxon>
        <taxon>Harpellomycetes</taxon>
        <taxon>Harpellales</taxon>
        <taxon>Legeriomycetaceae</taxon>
        <taxon>Smittium</taxon>
    </lineage>
</organism>
<dbReference type="Proteomes" id="UP000187455">
    <property type="component" value="Unassembled WGS sequence"/>
</dbReference>
<dbReference type="InterPro" id="IPR001128">
    <property type="entry name" value="Cyt_P450"/>
</dbReference>
<evidence type="ECO:0000256" key="4">
    <source>
        <dbReference type="ARBA" id="ARBA00023004"/>
    </source>
</evidence>
<evidence type="ECO:0000256" key="2">
    <source>
        <dbReference type="ARBA" id="ARBA00022723"/>
    </source>
</evidence>
<comment type="similarity">
    <text evidence="6">Belongs to the cytochrome P450 family.</text>
</comment>
<keyword evidence="6" id="KW-0503">Monooxygenase</keyword>
<dbReference type="PANTHER" id="PTHR24305:SF235">
    <property type="entry name" value="CYTOCHROME P450 MONOOXYGENASE APDB-RELATED"/>
    <property type="match status" value="1"/>
</dbReference>
<evidence type="ECO:0000256" key="6">
    <source>
        <dbReference type="RuleBase" id="RU000461"/>
    </source>
</evidence>
<dbReference type="PRINTS" id="PR00463">
    <property type="entry name" value="EP450I"/>
</dbReference>
<keyword evidence="3 6" id="KW-0560">Oxidoreductase</keyword>
<proteinExistence type="inferred from homology"/>
<dbReference type="GO" id="GO:0004497">
    <property type="term" value="F:monooxygenase activity"/>
    <property type="evidence" value="ECO:0007669"/>
    <property type="project" value="UniProtKB-KW"/>
</dbReference>
<dbReference type="PROSITE" id="PS00086">
    <property type="entry name" value="CYTOCHROME_P450"/>
    <property type="match status" value="1"/>
</dbReference>
<dbReference type="SUPFAM" id="SSF48264">
    <property type="entry name" value="Cytochrome P450"/>
    <property type="match status" value="1"/>
</dbReference>
<dbReference type="InterPro" id="IPR036396">
    <property type="entry name" value="Cyt_P450_sf"/>
</dbReference>
<dbReference type="InterPro" id="IPR050121">
    <property type="entry name" value="Cytochrome_P450_monoxygenase"/>
</dbReference>
<dbReference type="GO" id="GO:0005506">
    <property type="term" value="F:iron ion binding"/>
    <property type="evidence" value="ECO:0007669"/>
    <property type="project" value="InterPro"/>
</dbReference>
<evidence type="ECO:0000256" key="1">
    <source>
        <dbReference type="ARBA" id="ARBA00001971"/>
    </source>
</evidence>
<dbReference type="EMBL" id="LSSL01002384">
    <property type="protein sequence ID" value="OLY81519.1"/>
    <property type="molecule type" value="Genomic_DNA"/>
</dbReference>
<dbReference type="PRINTS" id="PR00385">
    <property type="entry name" value="P450"/>
</dbReference>
<evidence type="ECO:0000256" key="5">
    <source>
        <dbReference type="PIRSR" id="PIRSR602401-1"/>
    </source>
</evidence>
<accession>A0A1R0GXA3</accession>